<comment type="caution">
    <text evidence="2">The sequence shown here is derived from an EMBL/GenBank/DDBJ whole genome shotgun (WGS) entry which is preliminary data.</text>
</comment>
<dbReference type="PANTHER" id="PTHR46795">
    <property type="entry name" value="ABC TRANSPORTER PERMEASE-RELATED-RELATED"/>
    <property type="match status" value="1"/>
</dbReference>
<feature type="transmembrane region" description="Helical" evidence="1">
    <location>
        <begin position="88"/>
        <end position="111"/>
    </location>
</feature>
<evidence type="ECO:0008006" key="4">
    <source>
        <dbReference type="Google" id="ProtNLM"/>
    </source>
</evidence>
<dbReference type="InterPro" id="IPR023298">
    <property type="entry name" value="ATPase_P-typ_TM_dom_sf"/>
</dbReference>
<organism evidence="2 3">
    <name type="scientific">Terrisporobacter othiniensis</name>
    <dbReference type="NCBI Taxonomy" id="1577792"/>
    <lineage>
        <taxon>Bacteria</taxon>
        <taxon>Bacillati</taxon>
        <taxon>Bacillota</taxon>
        <taxon>Clostridia</taxon>
        <taxon>Peptostreptococcales</taxon>
        <taxon>Peptostreptococcaceae</taxon>
        <taxon>Terrisporobacter</taxon>
    </lineage>
</organism>
<evidence type="ECO:0000313" key="2">
    <source>
        <dbReference type="EMBL" id="KHS55638.1"/>
    </source>
</evidence>
<feature type="transmembrane region" description="Helical" evidence="1">
    <location>
        <begin position="699"/>
        <end position="719"/>
    </location>
</feature>
<feature type="transmembrane region" description="Helical" evidence="1">
    <location>
        <begin position="656"/>
        <end position="679"/>
    </location>
</feature>
<feature type="transmembrane region" description="Helical" evidence="1">
    <location>
        <begin position="180"/>
        <end position="204"/>
    </location>
</feature>
<dbReference type="AlphaFoldDB" id="A0A0B3VS60"/>
<gene>
    <name evidence="2" type="ORF">QX51_18300</name>
</gene>
<feature type="transmembrane region" description="Helical" evidence="1">
    <location>
        <begin position="602"/>
        <end position="622"/>
    </location>
</feature>
<sequence>MATYAALFILGQENNIKLIPMVLALRVIIIIVIFISRQLSYEDAEIDKRIKEERKLNKGIKKEKKEKKSSKWIHKILLKDFKSNIKNYIVFIISAVLTVTYIYGFLGNLFIVHKMQQTSAAYITEGITSVVLNALFTIAIVTILIQFYALKNYVQNRMHDLKTLLLLGVKEKEIYKCMRFLLIISLLLSYIIGVILGNGMIFIFRKVYGFYLQSLSIPKVDLVTVTVISFIGCVLLLGFIMSIVQDLAIESSILNVSSSDMEEKLPNYKKILLILPIFLIILFKLYSDSHWAESKYIIYTWIIIFVVFIYFVAGYILNKIKSKKYYLKNILSFILIFYQSRTYLKNSLLLYTLLFVMFFTYFFQISSLFPLETKELYPYDYVCLGYEKDKGKLKTIEQEFDVKSRIYPVVRVTVPGGEDGGYGSLYKTLPMGHHLGISESTYKKLTGENLNLKNKDIVILYQEDKSNKAHPLDFYVTRSKPFIRIGQPERYTIFNRKVIFSSDYNIVKEKREIVFGRLTSVMYENIVVFSDEYFNNEHKNTDGIKYLMTIKDNGKNDKSLAEYMDNYKKTHNEEREIDSQVQSVYKSKDLNEDFQGDKIFKLIINISISLTFVIASIMIVFVHAFGNRSYYKNCYEILSYLGEKKKKSNSIIRKEIIAFAFLPCILAIFTSLIFIIITVYMRGFNYLEIISSGKVYTSIMLAFLAIYGVSTFIISHFLIKDIGGK</sequence>
<feature type="transmembrane region" description="Helical" evidence="1">
    <location>
        <begin position="348"/>
        <end position="369"/>
    </location>
</feature>
<keyword evidence="1" id="KW-1133">Transmembrane helix</keyword>
<dbReference type="SUPFAM" id="SSF81665">
    <property type="entry name" value="Calcium ATPase, transmembrane domain M"/>
    <property type="match status" value="1"/>
</dbReference>
<dbReference type="STRING" id="1577792.QX51_18300"/>
<keyword evidence="1" id="KW-0812">Transmembrane</keyword>
<keyword evidence="3" id="KW-1185">Reference proteome</keyword>
<keyword evidence="1" id="KW-0472">Membrane</keyword>
<dbReference type="EMBL" id="JWHR01000157">
    <property type="protein sequence ID" value="KHS55638.1"/>
    <property type="molecule type" value="Genomic_DNA"/>
</dbReference>
<dbReference type="Proteomes" id="UP000031189">
    <property type="component" value="Unassembled WGS sequence"/>
</dbReference>
<proteinExistence type="predicted"/>
<feature type="transmembrane region" description="Helical" evidence="1">
    <location>
        <begin position="224"/>
        <end position="249"/>
    </location>
</feature>
<evidence type="ECO:0000313" key="3">
    <source>
        <dbReference type="Proteomes" id="UP000031189"/>
    </source>
</evidence>
<feature type="transmembrane region" description="Helical" evidence="1">
    <location>
        <begin position="270"/>
        <end position="286"/>
    </location>
</feature>
<dbReference type="PANTHER" id="PTHR46795:SF3">
    <property type="entry name" value="ABC TRANSPORTER PERMEASE"/>
    <property type="match status" value="1"/>
</dbReference>
<feature type="transmembrane region" description="Helical" evidence="1">
    <location>
        <begin position="131"/>
        <end position="150"/>
    </location>
</feature>
<protein>
    <recommendedName>
        <fullName evidence="4">ABC3 transporter permease protein domain-containing protein</fullName>
    </recommendedName>
</protein>
<accession>A0A0B3VS60</accession>
<dbReference type="InterPro" id="IPR052536">
    <property type="entry name" value="ABC-4_Integral_Memb_Prot"/>
</dbReference>
<feature type="transmembrane region" description="Helical" evidence="1">
    <location>
        <begin position="298"/>
        <end position="318"/>
    </location>
</feature>
<name>A0A0B3VS60_9FIRM</name>
<reference evidence="2 3" key="1">
    <citation type="submission" date="2014-12" db="EMBL/GenBank/DDBJ databases">
        <title>Draft genome sequence of Terrisporobacter sp. 08-306576, isolated from the blood culture of a bacteremia patient.</title>
        <authorList>
            <person name="Lund L.C."/>
            <person name="Sydenham T.V."/>
            <person name="Hogh S.V."/>
            <person name="Skov M.N."/>
            <person name="Kemp M."/>
            <person name="Justesen U.S."/>
        </authorList>
    </citation>
    <scope>NUCLEOTIDE SEQUENCE [LARGE SCALE GENOMIC DNA]</scope>
    <source>
        <strain evidence="2 3">08-306576</strain>
    </source>
</reference>
<evidence type="ECO:0000256" key="1">
    <source>
        <dbReference type="SAM" id="Phobius"/>
    </source>
</evidence>
<feature type="transmembrane region" description="Helical" evidence="1">
    <location>
        <begin position="18"/>
        <end position="36"/>
    </location>
</feature>